<dbReference type="EMBL" id="VIEB01000636">
    <property type="protein sequence ID" value="TQD84447.1"/>
    <property type="molecule type" value="Genomic_DNA"/>
</dbReference>
<protein>
    <submittedName>
        <fullName evidence="1">Uncharacterized protein</fullName>
    </submittedName>
</protein>
<gene>
    <name evidence="1" type="ORF">C1H46_029978</name>
</gene>
<accession>A0A540LD89</accession>
<dbReference type="AlphaFoldDB" id="A0A540LD89"/>
<comment type="caution">
    <text evidence="1">The sequence shown here is derived from an EMBL/GenBank/DDBJ whole genome shotgun (WGS) entry which is preliminary data.</text>
</comment>
<dbReference type="Proteomes" id="UP000315295">
    <property type="component" value="Unassembled WGS sequence"/>
</dbReference>
<organism evidence="1 2">
    <name type="scientific">Malus baccata</name>
    <name type="common">Siberian crab apple</name>
    <name type="synonym">Pyrus baccata</name>
    <dbReference type="NCBI Taxonomy" id="106549"/>
    <lineage>
        <taxon>Eukaryota</taxon>
        <taxon>Viridiplantae</taxon>
        <taxon>Streptophyta</taxon>
        <taxon>Embryophyta</taxon>
        <taxon>Tracheophyta</taxon>
        <taxon>Spermatophyta</taxon>
        <taxon>Magnoliopsida</taxon>
        <taxon>eudicotyledons</taxon>
        <taxon>Gunneridae</taxon>
        <taxon>Pentapetalae</taxon>
        <taxon>rosids</taxon>
        <taxon>fabids</taxon>
        <taxon>Rosales</taxon>
        <taxon>Rosaceae</taxon>
        <taxon>Amygdaloideae</taxon>
        <taxon>Maleae</taxon>
        <taxon>Malus</taxon>
    </lineage>
</organism>
<proteinExistence type="predicted"/>
<sequence>MAASLPLRMPKAREGGRMAHLERVAAESMGVEGMWAERIIQSLPTTDDRVAPVGVTEADTYLHAEAPDVLETPLATEARKVDFRFRGVENVRVDELGLENLLQGFEQGFKIDTGAEMYVHNQPKELYKDNHIKNVNYRNYFLKMAGVSVVTAVSMVGRRNRVVIGWAFGGRRRRMTPLEVFFLSLNA</sequence>
<evidence type="ECO:0000313" key="1">
    <source>
        <dbReference type="EMBL" id="TQD84447.1"/>
    </source>
</evidence>
<evidence type="ECO:0000313" key="2">
    <source>
        <dbReference type="Proteomes" id="UP000315295"/>
    </source>
</evidence>
<reference evidence="1 2" key="1">
    <citation type="journal article" date="2019" name="G3 (Bethesda)">
        <title>Sequencing of a Wild Apple (Malus baccata) Genome Unravels the Differences Between Cultivated and Wild Apple Species Regarding Disease Resistance and Cold Tolerance.</title>
        <authorList>
            <person name="Chen X."/>
        </authorList>
    </citation>
    <scope>NUCLEOTIDE SEQUENCE [LARGE SCALE GENOMIC DNA]</scope>
    <source>
        <strain evidence="2">cv. Shandingzi</strain>
        <tissue evidence="1">Leaves</tissue>
    </source>
</reference>
<name>A0A540LD89_MALBA</name>
<keyword evidence="2" id="KW-1185">Reference proteome</keyword>